<feature type="compositionally biased region" description="Basic residues" evidence="1">
    <location>
        <begin position="145"/>
        <end position="160"/>
    </location>
</feature>
<proteinExistence type="predicted"/>
<name>A0A644YHN8_9ZZZZ</name>
<accession>A0A644YHN8</accession>
<comment type="caution">
    <text evidence="2">The sequence shown here is derived from an EMBL/GenBank/DDBJ whole genome shotgun (WGS) entry which is preliminary data.</text>
</comment>
<sequence length="327" mass="33238">MPVPRYGGHPAWCRHPGTGATRRGVVTKHSRHPAGSGDRGGRMAYGNPCGERGADQLHAGLGRTHRPGTPALGGLDALGHGDLLLAARVARRAGAAVRCPGRRGELQATGEAVAGVDGPVAAGLALGDPVPHGGAGGGGRGGRGPLRRRGRGLGVRRGRRLGAGPVRGRRRLLRGARGGRRHCRGGRLGQVVGVHPAVLALVVDLRPVLGRRPGQRDLRALGQGGEPGGVDRGTGADVEVRGRVRDAYGPPGRARGRCAAGRLRGGCRADRGGRPGRRLGVGGGGRHADGERGQPDQGAEGTSHGLAGHVPPGDPDGGRADVHDTKQ</sequence>
<feature type="compositionally biased region" description="Basic and acidic residues" evidence="1">
    <location>
        <begin position="316"/>
        <end position="327"/>
    </location>
</feature>
<feature type="region of interest" description="Disordered" evidence="1">
    <location>
        <begin position="216"/>
        <end position="327"/>
    </location>
</feature>
<feature type="region of interest" description="Disordered" evidence="1">
    <location>
        <begin position="1"/>
        <end position="42"/>
    </location>
</feature>
<evidence type="ECO:0000256" key="1">
    <source>
        <dbReference type="SAM" id="MobiDB-lite"/>
    </source>
</evidence>
<organism evidence="2">
    <name type="scientific">bioreactor metagenome</name>
    <dbReference type="NCBI Taxonomy" id="1076179"/>
    <lineage>
        <taxon>unclassified sequences</taxon>
        <taxon>metagenomes</taxon>
        <taxon>ecological metagenomes</taxon>
    </lineage>
</organism>
<evidence type="ECO:0000313" key="2">
    <source>
        <dbReference type="EMBL" id="MPM27839.1"/>
    </source>
</evidence>
<dbReference type="EMBL" id="VSSQ01005098">
    <property type="protein sequence ID" value="MPM27839.1"/>
    <property type="molecule type" value="Genomic_DNA"/>
</dbReference>
<feature type="compositionally biased region" description="Gly residues" evidence="1">
    <location>
        <begin position="222"/>
        <end position="232"/>
    </location>
</feature>
<reference evidence="2" key="1">
    <citation type="submission" date="2019-08" db="EMBL/GenBank/DDBJ databases">
        <authorList>
            <person name="Kucharzyk K."/>
            <person name="Murdoch R.W."/>
            <person name="Higgins S."/>
            <person name="Loffler F."/>
        </authorList>
    </citation>
    <scope>NUCLEOTIDE SEQUENCE</scope>
</reference>
<feature type="compositionally biased region" description="Gly residues" evidence="1">
    <location>
        <begin position="133"/>
        <end position="144"/>
    </location>
</feature>
<protein>
    <submittedName>
        <fullName evidence="2">Uncharacterized protein</fullName>
    </submittedName>
</protein>
<gene>
    <name evidence="2" type="ORF">SDC9_74353</name>
</gene>
<feature type="region of interest" description="Disordered" evidence="1">
    <location>
        <begin position="131"/>
        <end position="161"/>
    </location>
</feature>
<dbReference type="AlphaFoldDB" id="A0A644YHN8"/>
<feature type="compositionally biased region" description="Low complexity" evidence="1">
    <location>
        <begin position="247"/>
        <end position="262"/>
    </location>
</feature>